<evidence type="ECO:0000313" key="2">
    <source>
        <dbReference type="Proteomes" id="UP000799537"/>
    </source>
</evidence>
<sequence length="327" mass="36815">MSGHRWMLDERLCLDILHTEFENTKADNHTLFGRIFGQRWEDADRSPYTAQRLYEEHRWRWNPAKSKDWDRICIPPTLRTGQQQAERDQMLQRIVAAAAQSGTNNFFTDEVDAPITLNAPAVVTTPAETSPTLQMVHTCLVDLAVFPPTYTQRNVSRFIPRESRLYKYGGHVKRVVEGNKTLDVMICTKSVCLLRQNYHRDASVSEHNAKALAARAENADLMIPGDSPLGGLPFVHVWRDCDRDAEPNQGERYTFSPIPPKPTIASELQTWISEIAFDDSQNGTEEGDGCAGYRRAGLCDPFHCDVCRISDERAAELLSGQGPSAPA</sequence>
<evidence type="ECO:0000313" key="1">
    <source>
        <dbReference type="EMBL" id="KAF2167359.1"/>
    </source>
</evidence>
<protein>
    <submittedName>
        <fullName evidence="1">Uncharacterized protein</fullName>
    </submittedName>
</protein>
<dbReference type="Proteomes" id="UP000799537">
    <property type="component" value="Unassembled WGS sequence"/>
</dbReference>
<accession>A0A6A6CNQ0</accession>
<gene>
    <name evidence="1" type="ORF">M409DRAFT_22169</name>
</gene>
<organism evidence="1 2">
    <name type="scientific">Zasmidium cellare ATCC 36951</name>
    <dbReference type="NCBI Taxonomy" id="1080233"/>
    <lineage>
        <taxon>Eukaryota</taxon>
        <taxon>Fungi</taxon>
        <taxon>Dikarya</taxon>
        <taxon>Ascomycota</taxon>
        <taxon>Pezizomycotina</taxon>
        <taxon>Dothideomycetes</taxon>
        <taxon>Dothideomycetidae</taxon>
        <taxon>Mycosphaerellales</taxon>
        <taxon>Mycosphaerellaceae</taxon>
        <taxon>Zasmidium</taxon>
    </lineage>
</organism>
<dbReference type="GeneID" id="54559487"/>
<dbReference type="EMBL" id="ML993593">
    <property type="protein sequence ID" value="KAF2167359.1"/>
    <property type="molecule type" value="Genomic_DNA"/>
</dbReference>
<name>A0A6A6CNQ0_ZASCE</name>
<proteinExistence type="predicted"/>
<reference evidence="1" key="1">
    <citation type="journal article" date="2020" name="Stud. Mycol.">
        <title>101 Dothideomycetes genomes: a test case for predicting lifestyles and emergence of pathogens.</title>
        <authorList>
            <person name="Haridas S."/>
            <person name="Albert R."/>
            <person name="Binder M."/>
            <person name="Bloem J."/>
            <person name="Labutti K."/>
            <person name="Salamov A."/>
            <person name="Andreopoulos B."/>
            <person name="Baker S."/>
            <person name="Barry K."/>
            <person name="Bills G."/>
            <person name="Bluhm B."/>
            <person name="Cannon C."/>
            <person name="Castanera R."/>
            <person name="Culley D."/>
            <person name="Daum C."/>
            <person name="Ezra D."/>
            <person name="Gonzalez J."/>
            <person name="Henrissat B."/>
            <person name="Kuo A."/>
            <person name="Liang C."/>
            <person name="Lipzen A."/>
            <person name="Lutzoni F."/>
            <person name="Magnuson J."/>
            <person name="Mondo S."/>
            <person name="Nolan M."/>
            <person name="Ohm R."/>
            <person name="Pangilinan J."/>
            <person name="Park H.-J."/>
            <person name="Ramirez L."/>
            <person name="Alfaro M."/>
            <person name="Sun H."/>
            <person name="Tritt A."/>
            <person name="Yoshinaga Y."/>
            <person name="Zwiers L.-H."/>
            <person name="Turgeon B."/>
            <person name="Goodwin S."/>
            <person name="Spatafora J."/>
            <person name="Crous P."/>
            <person name="Grigoriev I."/>
        </authorList>
    </citation>
    <scope>NUCLEOTIDE SEQUENCE</scope>
    <source>
        <strain evidence="1">ATCC 36951</strain>
    </source>
</reference>
<dbReference type="RefSeq" id="XP_033668248.1">
    <property type="nucleotide sequence ID" value="XM_033806215.1"/>
</dbReference>
<dbReference type="AlphaFoldDB" id="A0A6A6CNQ0"/>
<keyword evidence="2" id="KW-1185">Reference proteome</keyword>